<dbReference type="PANTHER" id="PTHR34512">
    <property type="entry name" value="CELL SURFACE PROTEIN"/>
    <property type="match status" value="1"/>
</dbReference>
<protein>
    <submittedName>
        <fullName evidence="3">PQQ-like domain-containing protein</fullName>
    </submittedName>
</protein>
<sequence length="393" mass="42269">MKLSRRALLAGTGASLAGLAGCSALPPNPLTTTTLSIPTGPDVWPMRRFGVRRTNANPDAPGPSASASDETPRAVGQFGVGNALAVGPGGETYRHGVGGGDKTVPVVTERFVLRGENEMNVRAFTHDGEAAWRLDFPAVESDGARWNAHPLRLLPVGDRLYAVDGNRTVFGGVPGGRPRWTTTTDQPATWSSQELALAGETLVASGHEVYRPRRETQYRQRANVVGVGTDGTYRWTFENEGYPWSLAASDREVFVPVSAERRGDDGTKRPESHLFVLDARTGDVRWRPRVPVGWNRGLALFPDCVVVAGTAAVVCLERESYEPRWRVPVDDADGIVGGDGVVFVGSNRGVTALSLADGTTNWRYDGSGVRYEPLAVAGETLYVAGRRATLVFE</sequence>
<feature type="domain" description="Pyrrolo-quinoline quinone repeat" evidence="2">
    <location>
        <begin position="274"/>
        <end position="384"/>
    </location>
</feature>
<dbReference type="InterPro" id="IPR002372">
    <property type="entry name" value="PQQ_rpt_dom"/>
</dbReference>
<evidence type="ECO:0000256" key="1">
    <source>
        <dbReference type="SAM" id="MobiDB-lite"/>
    </source>
</evidence>
<name>A0A1I6ISM0_9EURY</name>
<dbReference type="PROSITE" id="PS51318">
    <property type="entry name" value="TAT"/>
    <property type="match status" value="1"/>
</dbReference>
<evidence type="ECO:0000259" key="2">
    <source>
        <dbReference type="Pfam" id="PF13360"/>
    </source>
</evidence>
<dbReference type="InterPro" id="IPR006311">
    <property type="entry name" value="TAT_signal"/>
</dbReference>
<evidence type="ECO:0000313" key="4">
    <source>
        <dbReference type="Proteomes" id="UP000243250"/>
    </source>
</evidence>
<accession>A0A1I6ISM0</accession>
<dbReference type="Pfam" id="PF13360">
    <property type="entry name" value="PQQ_2"/>
    <property type="match status" value="1"/>
</dbReference>
<gene>
    <name evidence="3" type="ORF">SAMN04488124_3556</name>
</gene>
<feature type="region of interest" description="Disordered" evidence="1">
    <location>
        <begin position="52"/>
        <end position="74"/>
    </location>
</feature>
<organism evidence="3 4">
    <name type="scientific">Halogeometricum limi</name>
    <dbReference type="NCBI Taxonomy" id="555875"/>
    <lineage>
        <taxon>Archaea</taxon>
        <taxon>Methanobacteriati</taxon>
        <taxon>Methanobacteriota</taxon>
        <taxon>Stenosarchaea group</taxon>
        <taxon>Halobacteria</taxon>
        <taxon>Halobacteriales</taxon>
        <taxon>Haloferacaceae</taxon>
        <taxon>Halogeometricum</taxon>
    </lineage>
</organism>
<dbReference type="OrthoDB" id="136681at2157"/>
<dbReference type="EMBL" id="FOYS01000007">
    <property type="protein sequence ID" value="SFR69230.1"/>
    <property type="molecule type" value="Genomic_DNA"/>
</dbReference>
<dbReference type="PANTHER" id="PTHR34512:SF30">
    <property type="entry name" value="OUTER MEMBRANE PROTEIN ASSEMBLY FACTOR BAMB"/>
    <property type="match status" value="1"/>
</dbReference>
<dbReference type="PROSITE" id="PS51257">
    <property type="entry name" value="PROKAR_LIPOPROTEIN"/>
    <property type="match status" value="1"/>
</dbReference>
<keyword evidence="4" id="KW-1185">Reference proteome</keyword>
<dbReference type="SUPFAM" id="SSF50998">
    <property type="entry name" value="Quinoprotein alcohol dehydrogenase-like"/>
    <property type="match status" value="1"/>
</dbReference>
<dbReference type="Gene3D" id="2.40.128.630">
    <property type="match status" value="2"/>
</dbReference>
<dbReference type="InterPro" id="IPR011047">
    <property type="entry name" value="Quinoprotein_ADH-like_sf"/>
</dbReference>
<dbReference type="AlphaFoldDB" id="A0A1I6ISM0"/>
<dbReference type="SMART" id="SM00564">
    <property type="entry name" value="PQQ"/>
    <property type="match status" value="3"/>
</dbReference>
<dbReference type="RefSeq" id="WP_089883423.1">
    <property type="nucleotide sequence ID" value="NZ_FOYS01000007.1"/>
</dbReference>
<dbReference type="InterPro" id="IPR018391">
    <property type="entry name" value="PQQ_b-propeller_rpt"/>
</dbReference>
<evidence type="ECO:0000313" key="3">
    <source>
        <dbReference type="EMBL" id="SFR69230.1"/>
    </source>
</evidence>
<proteinExistence type="predicted"/>
<reference evidence="4" key="1">
    <citation type="submission" date="2016-10" db="EMBL/GenBank/DDBJ databases">
        <authorList>
            <person name="Varghese N."/>
            <person name="Submissions S."/>
        </authorList>
    </citation>
    <scope>NUCLEOTIDE SEQUENCE [LARGE SCALE GENOMIC DNA]</scope>
    <source>
        <strain evidence="4">CGMCC 1.8711</strain>
    </source>
</reference>
<dbReference type="Proteomes" id="UP000243250">
    <property type="component" value="Unassembled WGS sequence"/>
</dbReference>